<evidence type="ECO:0000259" key="1">
    <source>
        <dbReference type="Pfam" id="PF11443"/>
    </source>
</evidence>
<dbReference type="EMBL" id="JARIHO010000026">
    <property type="protein sequence ID" value="KAJ7340675.1"/>
    <property type="molecule type" value="Genomic_DNA"/>
</dbReference>
<evidence type="ECO:0000313" key="3">
    <source>
        <dbReference type="EMBL" id="KAJ7340675.1"/>
    </source>
</evidence>
<dbReference type="Pfam" id="PF11443">
    <property type="entry name" value="DUF2828"/>
    <property type="match status" value="1"/>
</dbReference>
<dbReference type="PANTHER" id="PTHR31373">
    <property type="entry name" value="OS06G0652100 PROTEIN"/>
    <property type="match status" value="1"/>
</dbReference>
<feature type="domain" description="DUF2828" evidence="1">
    <location>
        <begin position="126"/>
        <end position="338"/>
    </location>
</feature>
<proteinExistence type="predicted"/>
<dbReference type="InterPro" id="IPR058580">
    <property type="entry name" value="DUF2828"/>
</dbReference>
<reference evidence="3" key="1">
    <citation type="submission" date="2023-03" db="EMBL/GenBank/DDBJ databases">
        <title>Massive genome expansion in bonnet fungi (Mycena s.s.) driven by repeated elements and novel gene families across ecological guilds.</title>
        <authorList>
            <consortium name="Lawrence Berkeley National Laboratory"/>
            <person name="Harder C.B."/>
            <person name="Miyauchi S."/>
            <person name="Viragh M."/>
            <person name="Kuo A."/>
            <person name="Thoen E."/>
            <person name="Andreopoulos B."/>
            <person name="Lu D."/>
            <person name="Skrede I."/>
            <person name="Drula E."/>
            <person name="Henrissat B."/>
            <person name="Morin E."/>
            <person name="Kohler A."/>
            <person name="Barry K."/>
            <person name="LaButti K."/>
            <person name="Morin E."/>
            <person name="Salamov A."/>
            <person name="Lipzen A."/>
            <person name="Mereny Z."/>
            <person name="Hegedus B."/>
            <person name="Baldrian P."/>
            <person name="Stursova M."/>
            <person name="Weitz H."/>
            <person name="Taylor A."/>
            <person name="Grigoriev I.V."/>
            <person name="Nagy L.G."/>
            <person name="Martin F."/>
            <person name="Kauserud H."/>
        </authorList>
    </citation>
    <scope>NUCLEOTIDE SEQUENCE</scope>
    <source>
        <strain evidence="3">CBHHK002</strain>
    </source>
</reference>
<dbReference type="Proteomes" id="UP001218218">
    <property type="component" value="Unassembled WGS sequence"/>
</dbReference>
<dbReference type="PANTHER" id="PTHR31373:SF27">
    <property type="entry name" value="TROVE DOMAIN-CONTAINING PROTEIN"/>
    <property type="match status" value="1"/>
</dbReference>
<evidence type="ECO:0000259" key="2">
    <source>
        <dbReference type="Pfam" id="PF25043"/>
    </source>
</evidence>
<organism evidence="3 4">
    <name type="scientific">Mycena albidolilacea</name>
    <dbReference type="NCBI Taxonomy" id="1033008"/>
    <lineage>
        <taxon>Eukaryota</taxon>
        <taxon>Fungi</taxon>
        <taxon>Dikarya</taxon>
        <taxon>Basidiomycota</taxon>
        <taxon>Agaricomycotina</taxon>
        <taxon>Agaricomycetes</taxon>
        <taxon>Agaricomycetidae</taxon>
        <taxon>Agaricales</taxon>
        <taxon>Marasmiineae</taxon>
        <taxon>Mycenaceae</taxon>
        <taxon>Mycena</taxon>
    </lineage>
</organism>
<name>A0AAD7EMM0_9AGAR</name>
<dbReference type="Gene3D" id="3.40.50.410">
    <property type="entry name" value="von Willebrand factor, type A domain"/>
    <property type="match status" value="1"/>
</dbReference>
<dbReference type="InterPro" id="IPR011205">
    <property type="entry name" value="UCP015417_vWA"/>
</dbReference>
<dbReference type="InterPro" id="IPR036465">
    <property type="entry name" value="vWFA_dom_sf"/>
</dbReference>
<dbReference type="AlphaFoldDB" id="A0AAD7EMM0"/>
<protein>
    <submittedName>
        <fullName evidence="3">Uncharacterized protein</fullName>
    </submittedName>
</protein>
<evidence type="ECO:0000313" key="4">
    <source>
        <dbReference type="Proteomes" id="UP001218218"/>
    </source>
</evidence>
<gene>
    <name evidence="3" type="ORF">DFH08DRAFT_811877</name>
</gene>
<dbReference type="Pfam" id="PF25043">
    <property type="entry name" value="DUF7788"/>
    <property type="match status" value="1"/>
</dbReference>
<comment type="caution">
    <text evidence="3">The sequence shown here is derived from an EMBL/GenBank/DDBJ whole genome shotgun (WGS) entry which is preliminary data.</text>
</comment>
<dbReference type="InterPro" id="IPR056690">
    <property type="entry name" value="DUF7788"/>
</dbReference>
<sequence length="566" mass="63780">MISPSAPSVNQLSGKASASDKNAISIQESQLLMRSWGYIELLKDPNYIFYDIGGESNSLRRLFGPVQGLRTADRLNRISKRKSIFGKSYIENERPENFQKVLDLIRCRGRGQCFLNRRWAAVGVANHARIARKLADPKYRALYIAVARLFAQRLLTDWRFLLNAQVAPSTDARNALLRNISLAPKTPSRPSALENNPAPDSAEATDILRSFYRRWLLAPLRDAAVVTERFVATNRWTEIPYNRVRAVCMKNDNERFFTRDPDGFQKYLISVEKGQRTISGATLLPHELIADFYRARRVSGNKYPELLKHRQQLAEANVGVIEAQWKTLVQSLRDAGTIDNSIAICDVSGSRVYGPDCESENNFLLFKALESIAPIFPAISLSLLLAQLAKPPFNDGFITFSHSPEFVRLDPAASLHTTVETMSRASWQMNTDLRAVFPHLLLPLAIENKVRPQDMIKRVFVFSDMQFDLAARPPPSAIERTFTAAGYEVPQIVYWNLSQFETVEVMAEQNGVALMSGFSPSMLKIFMGEEERESADPGETKVEFNPLNVMKKALSRPSFDGLVVVD</sequence>
<keyword evidence="4" id="KW-1185">Reference proteome</keyword>
<accession>A0AAD7EMM0</accession>
<feature type="domain" description="DUF7788" evidence="2">
    <location>
        <begin position="340"/>
        <end position="553"/>
    </location>
</feature>